<evidence type="ECO:0000313" key="1">
    <source>
        <dbReference type="EMBL" id="KAI0039681.1"/>
    </source>
</evidence>
<reference evidence="1" key="2">
    <citation type="journal article" date="2022" name="New Phytol.">
        <title>Evolutionary transition to the ectomycorrhizal habit in the genomes of a hyperdiverse lineage of mushroom-forming fungi.</title>
        <authorList>
            <person name="Looney B."/>
            <person name="Miyauchi S."/>
            <person name="Morin E."/>
            <person name="Drula E."/>
            <person name="Courty P.E."/>
            <person name="Kohler A."/>
            <person name="Kuo A."/>
            <person name="LaButti K."/>
            <person name="Pangilinan J."/>
            <person name="Lipzen A."/>
            <person name="Riley R."/>
            <person name="Andreopoulos W."/>
            <person name="He G."/>
            <person name="Johnson J."/>
            <person name="Nolan M."/>
            <person name="Tritt A."/>
            <person name="Barry K.W."/>
            <person name="Grigoriev I.V."/>
            <person name="Nagy L.G."/>
            <person name="Hibbett D."/>
            <person name="Henrissat B."/>
            <person name="Matheny P.B."/>
            <person name="Labbe J."/>
            <person name="Martin F.M."/>
        </authorList>
    </citation>
    <scope>NUCLEOTIDE SEQUENCE</scope>
    <source>
        <strain evidence="1">FP105234-sp</strain>
    </source>
</reference>
<comment type="caution">
    <text evidence="1">The sequence shown here is derived from an EMBL/GenBank/DDBJ whole genome shotgun (WGS) entry which is preliminary data.</text>
</comment>
<accession>A0ACB8R7R1</accession>
<evidence type="ECO:0000313" key="2">
    <source>
        <dbReference type="Proteomes" id="UP000814033"/>
    </source>
</evidence>
<gene>
    <name evidence="1" type="ORF">FA95DRAFT_993047</name>
</gene>
<dbReference type="Proteomes" id="UP000814033">
    <property type="component" value="Unassembled WGS sequence"/>
</dbReference>
<keyword evidence="2" id="KW-1185">Reference proteome</keyword>
<name>A0ACB8R7R1_9AGAM</name>
<sequence>MASFFRAYSAFLVRRPMAAQCATSVVLFGTGDAIAQQMIEGKGKGHDMTRTARLAFYGGVLFAPPVTKWLQFLGRLNFSTPAKTVIYRTWLDQSIAGPAAVGWFFTAMTFLEGKGVAEVMERLETKYVPTLVRGWAVFGPAQLVNFAIVPPQFRFLFIGGVSLCWNTYLSAIHAQQHVVDEMDIPIY</sequence>
<reference evidence="1" key="1">
    <citation type="submission" date="2021-02" db="EMBL/GenBank/DDBJ databases">
        <authorList>
            <consortium name="DOE Joint Genome Institute"/>
            <person name="Ahrendt S."/>
            <person name="Looney B.P."/>
            <person name="Miyauchi S."/>
            <person name="Morin E."/>
            <person name="Drula E."/>
            <person name="Courty P.E."/>
            <person name="Chicoki N."/>
            <person name="Fauchery L."/>
            <person name="Kohler A."/>
            <person name="Kuo A."/>
            <person name="Labutti K."/>
            <person name="Pangilinan J."/>
            <person name="Lipzen A."/>
            <person name="Riley R."/>
            <person name="Andreopoulos W."/>
            <person name="He G."/>
            <person name="Johnson J."/>
            <person name="Barry K.W."/>
            <person name="Grigoriev I.V."/>
            <person name="Nagy L."/>
            <person name="Hibbett D."/>
            <person name="Henrissat B."/>
            <person name="Matheny P.B."/>
            <person name="Labbe J."/>
            <person name="Martin F."/>
        </authorList>
    </citation>
    <scope>NUCLEOTIDE SEQUENCE</scope>
    <source>
        <strain evidence="1">FP105234-sp</strain>
    </source>
</reference>
<organism evidence="1 2">
    <name type="scientific">Auriscalpium vulgare</name>
    <dbReference type="NCBI Taxonomy" id="40419"/>
    <lineage>
        <taxon>Eukaryota</taxon>
        <taxon>Fungi</taxon>
        <taxon>Dikarya</taxon>
        <taxon>Basidiomycota</taxon>
        <taxon>Agaricomycotina</taxon>
        <taxon>Agaricomycetes</taxon>
        <taxon>Russulales</taxon>
        <taxon>Auriscalpiaceae</taxon>
        <taxon>Auriscalpium</taxon>
    </lineage>
</organism>
<dbReference type="EMBL" id="MU276275">
    <property type="protein sequence ID" value="KAI0039681.1"/>
    <property type="molecule type" value="Genomic_DNA"/>
</dbReference>
<proteinExistence type="predicted"/>
<protein>
    <submittedName>
        <fullName evidence="1">Uncharacterized protein</fullName>
    </submittedName>
</protein>